<name>A0A2W2FKK6_9ACTN</name>
<feature type="region of interest" description="Disordered" evidence="1">
    <location>
        <begin position="1"/>
        <end position="21"/>
    </location>
</feature>
<sequence length="409" mass="45082">MSRPPPPSRTPGDSPFHHGSHRHLLAAGRPAAPLGRVDALVVPTARRAAALRHAAGLARALAVPLVALCSRWASAEGAAKAADAAGAALLAIDVPEARSLALPALATTDLLADTKFERRTDVSAKRNLGLLIARMVGWRRIVFLDDDITVSDRGDLLRAARLLDVYDGVGLFIGGFPDNSVVCHAHRRTGGYQETFIGGGALAVDPVRTTSFFPDIYNDDWFYLLDDKRLRRVAVTGKAFQAPYDPFAHPDRARAEELGDVLAEGVYSLLDVGGTVRQADRAFWVGFLGRRRRFIDDVSRRVERCPDTPERHRMTLSLKAAHGRLQFITPDLCADYLHAWLADRTRWRRFARRLPTPVRLERALTLAGLEPREIVVRRARGGGYHKVCQSSTYLGVRDEWTPSGFLGHS</sequence>
<organism evidence="2 3">
    <name type="scientific">Spongiactinospora gelatinilytica</name>
    <dbReference type="NCBI Taxonomy" id="2666298"/>
    <lineage>
        <taxon>Bacteria</taxon>
        <taxon>Bacillati</taxon>
        <taxon>Actinomycetota</taxon>
        <taxon>Actinomycetes</taxon>
        <taxon>Streptosporangiales</taxon>
        <taxon>Streptosporangiaceae</taxon>
        <taxon>Spongiactinospora</taxon>
    </lineage>
</organism>
<accession>A0A2W2FKK6</accession>
<evidence type="ECO:0000313" key="2">
    <source>
        <dbReference type="EMBL" id="PZG25890.1"/>
    </source>
</evidence>
<dbReference type="AlphaFoldDB" id="A0A2W2FKK6"/>
<dbReference type="EMBL" id="POUA01000446">
    <property type="protein sequence ID" value="PZG25890.1"/>
    <property type="molecule type" value="Genomic_DNA"/>
</dbReference>
<evidence type="ECO:0000256" key="1">
    <source>
        <dbReference type="SAM" id="MobiDB-lite"/>
    </source>
</evidence>
<comment type="caution">
    <text evidence="2">The sequence shown here is derived from an EMBL/GenBank/DDBJ whole genome shotgun (WGS) entry which is preliminary data.</text>
</comment>
<proteinExistence type="predicted"/>
<reference evidence="2 3" key="1">
    <citation type="submission" date="2018-01" db="EMBL/GenBank/DDBJ databases">
        <title>Draft genome sequence of Sphaerisporangium sp. 7K107.</title>
        <authorList>
            <person name="Sahin N."/>
            <person name="Saygin H."/>
            <person name="Ay H."/>
        </authorList>
    </citation>
    <scope>NUCLEOTIDE SEQUENCE [LARGE SCALE GENOMIC DNA]</scope>
    <source>
        <strain evidence="2 3">7K107</strain>
    </source>
</reference>
<dbReference type="RefSeq" id="WP_111171486.1">
    <property type="nucleotide sequence ID" value="NZ_POUA01000446.1"/>
</dbReference>
<keyword evidence="3" id="KW-1185">Reference proteome</keyword>
<gene>
    <name evidence="2" type="ORF">C1I98_34265</name>
</gene>
<protein>
    <recommendedName>
        <fullName evidence="4">Glycosyltransferase</fullName>
    </recommendedName>
</protein>
<evidence type="ECO:0000313" key="3">
    <source>
        <dbReference type="Proteomes" id="UP000248544"/>
    </source>
</evidence>
<dbReference type="Proteomes" id="UP000248544">
    <property type="component" value="Unassembled WGS sequence"/>
</dbReference>
<evidence type="ECO:0008006" key="4">
    <source>
        <dbReference type="Google" id="ProtNLM"/>
    </source>
</evidence>